<evidence type="ECO:0000313" key="2">
    <source>
        <dbReference type="Proteomes" id="UP001490816"/>
    </source>
</evidence>
<gene>
    <name evidence="1" type="ORF">WMO39_08075</name>
</gene>
<sequence length="80" mass="9020">MSYKELAIQLINNMPDYKLGYAIAYLQGLVADESDDDLYCAGLLDEYKNDTEKDDVVSFEEAAKMCGVPASRRSQFEKIV</sequence>
<name>A0ABV1FA89_9FIRM</name>
<dbReference type="RefSeq" id="WP_117950186.1">
    <property type="nucleotide sequence ID" value="NZ_JBBMEZ010000021.1"/>
</dbReference>
<accession>A0ABV1FA89</accession>
<protein>
    <submittedName>
        <fullName evidence="1">Uncharacterized protein</fullName>
    </submittedName>
</protein>
<dbReference type="Proteomes" id="UP001490816">
    <property type="component" value="Unassembled WGS sequence"/>
</dbReference>
<dbReference type="EMBL" id="JBBMEZ010000021">
    <property type="protein sequence ID" value="MEQ2470283.1"/>
    <property type="molecule type" value="Genomic_DNA"/>
</dbReference>
<keyword evidence="2" id="KW-1185">Reference proteome</keyword>
<comment type="caution">
    <text evidence="1">The sequence shown here is derived from an EMBL/GenBank/DDBJ whole genome shotgun (WGS) entry which is preliminary data.</text>
</comment>
<evidence type="ECO:0000313" key="1">
    <source>
        <dbReference type="EMBL" id="MEQ2470283.1"/>
    </source>
</evidence>
<proteinExistence type="predicted"/>
<reference evidence="1 2" key="1">
    <citation type="submission" date="2024-03" db="EMBL/GenBank/DDBJ databases">
        <title>Human intestinal bacterial collection.</title>
        <authorList>
            <person name="Pauvert C."/>
            <person name="Hitch T.C.A."/>
            <person name="Clavel T."/>
        </authorList>
    </citation>
    <scope>NUCLEOTIDE SEQUENCE [LARGE SCALE GENOMIC DNA]</scope>
    <source>
        <strain evidence="1 2">CLA-JM-H38</strain>
    </source>
</reference>
<organism evidence="1 2">
    <name type="scientific">Ruminococcoides intestinale</name>
    <dbReference type="NCBI Taxonomy" id="3133162"/>
    <lineage>
        <taxon>Bacteria</taxon>
        <taxon>Bacillati</taxon>
        <taxon>Bacillota</taxon>
        <taxon>Clostridia</taxon>
        <taxon>Eubacteriales</taxon>
        <taxon>Oscillospiraceae</taxon>
        <taxon>Ruminococcoides</taxon>
    </lineage>
</organism>